<dbReference type="SUPFAM" id="SSF111369">
    <property type="entry name" value="HlyD-like secretion proteins"/>
    <property type="match status" value="1"/>
</dbReference>
<dbReference type="Gene3D" id="2.40.30.170">
    <property type="match status" value="1"/>
</dbReference>
<dbReference type="Pfam" id="PF25975">
    <property type="entry name" value="CzcB_C"/>
    <property type="match status" value="1"/>
</dbReference>
<dbReference type="GO" id="GO:0016020">
    <property type="term" value="C:membrane"/>
    <property type="evidence" value="ECO:0007669"/>
    <property type="project" value="InterPro"/>
</dbReference>
<evidence type="ECO:0000256" key="3">
    <source>
        <dbReference type="ARBA" id="ARBA00022833"/>
    </source>
</evidence>
<evidence type="ECO:0000313" key="11">
    <source>
        <dbReference type="Proteomes" id="UP000315017"/>
    </source>
</evidence>
<evidence type="ECO:0000256" key="5">
    <source>
        <dbReference type="ARBA" id="ARBA00058766"/>
    </source>
</evidence>
<dbReference type="GO" id="GO:0022857">
    <property type="term" value="F:transmembrane transporter activity"/>
    <property type="evidence" value="ECO:0007669"/>
    <property type="project" value="InterPro"/>
</dbReference>
<keyword evidence="3" id="KW-0862">Zinc</keyword>
<keyword evidence="6" id="KW-0812">Transmembrane</keyword>
<dbReference type="AlphaFoldDB" id="A0A517YJ10"/>
<keyword evidence="11" id="KW-1185">Reference proteome</keyword>
<dbReference type="Pfam" id="PF25954">
    <property type="entry name" value="Beta-barrel_RND_2"/>
    <property type="match status" value="1"/>
</dbReference>
<evidence type="ECO:0000259" key="8">
    <source>
        <dbReference type="Pfam" id="PF25973"/>
    </source>
</evidence>
<keyword evidence="6" id="KW-1133">Transmembrane helix</keyword>
<organism evidence="10 11">
    <name type="scientific">Anatilimnocola aggregata</name>
    <dbReference type="NCBI Taxonomy" id="2528021"/>
    <lineage>
        <taxon>Bacteria</taxon>
        <taxon>Pseudomonadati</taxon>
        <taxon>Planctomycetota</taxon>
        <taxon>Planctomycetia</taxon>
        <taxon>Pirellulales</taxon>
        <taxon>Pirellulaceae</taxon>
        <taxon>Anatilimnocola</taxon>
    </lineage>
</organism>
<dbReference type="InterPro" id="IPR051909">
    <property type="entry name" value="MFP_Cation_Efflux"/>
</dbReference>
<evidence type="ECO:0000256" key="1">
    <source>
        <dbReference type="ARBA" id="ARBA00009477"/>
    </source>
</evidence>
<dbReference type="GO" id="GO:0046686">
    <property type="term" value="P:response to cadmium ion"/>
    <property type="evidence" value="ECO:0007669"/>
    <property type="project" value="UniProtKB-KW"/>
</dbReference>
<evidence type="ECO:0000256" key="2">
    <source>
        <dbReference type="ARBA" id="ARBA00022448"/>
    </source>
</evidence>
<dbReference type="InterPro" id="IPR058792">
    <property type="entry name" value="Beta-barrel_RND_2"/>
</dbReference>
<dbReference type="InterPro" id="IPR006143">
    <property type="entry name" value="RND_pump_MFP"/>
</dbReference>
<dbReference type="GO" id="GO:0046914">
    <property type="term" value="F:transition metal ion binding"/>
    <property type="evidence" value="ECO:0007669"/>
    <property type="project" value="TreeGrafter"/>
</dbReference>
<dbReference type="OrthoDB" id="9806939at2"/>
<keyword evidence="4" id="KW-0105">Cadmium resistance</keyword>
<keyword evidence="6" id="KW-0472">Membrane</keyword>
<proteinExistence type="inferred from homology"/>
<dbReference type="Gene3D" id="2.40.50.100">
    <property type="match status" value="1"/>
</dbReference>
<dbReference type="PANTHER" id="PTHR30097">
    <property type="entry name" value="CATION EFFLUX SYSTEM PROTEIN CUSB"/>
    <property type="match status" value="1"/>
</dbReference>
<dbReference type="InterPro" id="IPR058649">
    <property type="entry name" value="CzcB_C"/>
</dbReference>
<evidence type="ECO:0000256" key="4">
    <source>
        <dbReference type="ARBA" id="ARBA00043263"/>
    </source>
</evidence>
<feature type="domain" description="CzcB-like barrel-sandwich hybrid" evidence="8">
    <location>
        <begin position="103"/>
        <end position="341"/>
    </location>
</feature>
<evidence type="ECO:0000256" key="6">
    <source>
        <dbReference type="SAM" id="Phobius"/>
    </source>
</evidence>
<gene>
    <name evidence="10" type="primary">czcB_2</name>
    <name evidence="10" type="ORF">ETAA8_53210</name>
</gene>
<dbReference type="Proteomes" id="UP000315017">
    <property type="component" value="Chromosome"/>
</dbReference>
<comment type="similarity">
    <text evidence="1">Belongs to the membrane fusion protein (MFP) (TC 8.A.1) family.</text>
</comment>
<dbReference type="NCBIfam" id="TIGR01730">
    <property type="entry name" value="RND_mfp"/>
    <property type="match status" value="1"/>
</dbReference>
<protein>
    <submittedName>
        <fullName evidence="10">Cobalt-zinc-cadmium resistance protein CzcB</fullName>
    </submittedName>
</protein>
<dbReference type="PANTHER" id="PTHR30097:SF4">
    <property type="entry name" value="SLR6042 PROTEIN"/>
    <property type="match status" value="1"/>
</dbReference>
<dbReference type="GO" id="GO:0030288">
    <property type="term" value="C:outer membrane-bounded periplasmic space"/>
    <property type="evidence" value="ECO:0007669"/>
    <property type="project" value="TreeGrafter"/>
</dbReference>
<feature type="domain" description="CzcB-like C-terminal circularly permuted SH3-like" evidence="9">
    <location>
        <begin position="430"/>
        <end position="490"/>
    </location>
</feature>
<dbReference type="KEGG" id="aagg:ETAA8_53210"/>
<dbReference type="FunFam" id="2.40.420.20:FF:000006">
    <property type="entry name" value="RND family efflux transporter MFP subunit"/>
    <property type="match status" value="1"/>
</dbReference>
<dbReference type="EMBL" id="CP036274">
    <property type="protein sequence ID" value="QDU30202.1"/>
    <property type="molecule type" value="Genomic_DNA"/>
</dbReference>
<dbReference type="InterPro" id="IPR058647">
    <property type="entry name" value="BSH_CzcB-like"/>
</dbReference>
<evidence type="ECO:0000259" key="9">
    <source>
        <dbReference type="Pfam" id="PF25975"/>
    </source>
</evidence>
<dbReference type="GO" id="GO:0015679">
    <property type="term" value="P:plasma membrane copper ion transport"/>
    <property type="evidence" value="ECO:0007669"/>
    <property type="project" value="TreeGrafter"/>
</dbReference>
<dbReference type="Pfam" id="PF25973">
    <property type="entry name" value="BSH_CzcB"/>
    <property type="match status" value="1"/>
</dbReference>
<sequence>MSRLASISARTKAIAAIAAAALVIGGLWWRFTGPNHDSLPAHEAPSLHPVTQASHQVAAPANTLVEFPQESWNAAGIELHAAAQGKLVQSVQLTGKITLNEDRVTHLFPLVDGRVDEVKVQFGQHVEAGELLAIVQSKEVGQAMLQLFQDRLQLEFAVTKDRWTQEVTSNTLALIELLRADAKIDDIETKLRNRPVGEHRDKLLTAYVSHYKSRLQYDRLLPLSRDGSVAGKQLLEAESEQNTSRATLQSLIEQISQDATQAAIVSAQTIKELKTRIAVDETNLEILGFKKEDLANIDPVKQGETLAHYPVRAPFAGTIIAKDVTLLERVGPDSQLLSIADLSTVWVTADVFEEQLPLLDQLNGKTIKVRSSAWPGRTFEATVFYTGDIIHESSRTVSLRAVAKNPDALLKPGMFVSVEFPDVEQNEMLQVPLSAVQDHEGKSFVFVHIGGNQFERREVELARRNSDHVEVVSGLKPGDMVVTKGGFALKTQMLAELLAE</sequence>
<dbReference type="RefSeq" id="WP_145095289.1">
    <property type="nucleotide sequence ID" value="NZ_CP036274.1"/>
</dbReference>
<dbReference type="GO" id="GO:0060003">
    <property type="term" value="P:copper ion export"/>
    <property type="evidence" value="ECO:0007669"/>
    <property type="project" value="TreeGrafter"/>
</dbReference>
<dbReference type="Gene3D" id="2.40.420.20">
    <property type="match status" value="1"/>
</dbReference>
<name>A0A517YJ10_9BACT</name>
<evidence type="ECO:0000313" key="10">
    <source>
        <dbReference type="EMBL" id="QDU30202.1"/>
    </source>
</evidence>
<keyword evidence="2" id="KW-0813">Transport</keyword>
<feature type="domain" description="CusB-like beta-barrel" evidence="7">
    <location>
        <begin position="344"/>
        <end position="420"/>
    </location>
</feature>
<comment type="function">
    <text evidence="5">CzcA and CzcB together would act in zinc efflux nearly as effectively as the complete czc efflux system (CzcABC). The CzcB protein is thought to funnel zinc cations to the CzcA transport protein.</text>
</comment>
<dbReference type="FunFam" id="2.40.30.170:FF:000010">
    <property type="entry name" value="Efflux RND transporter periplasmic adaptor subunit"/>
    <property type="match status" value="1"/>
</dbReference>
<feature type="transmembrane region" description="Helical" evidence="6">
    <location>
        <begin position="12"/>
        <end position="31"/>
    </location>
</feature>
<accession>A0A517YJ10</accession>
<reference evidence="10 11" key="1">
    <citation type="submission" date="2019-02" db="EMBL/GenBank/DDBJ databases">
        <title>Deep-cultivation of Planctomycetes and their phenomic and genomic characterization uncovers novel biology.</title>
        <authorList>
            <person name="Wiegand S."/>
            <person name="Jogler M."/>
            <person name="Boedeker C."/>
            <person name="Pinto D."/>
            <person name="Vollmers J."/>
            <person name="Rivas-Marin E."/>
            <person name="Kohn T."/>
            <person name="Peeters S.H."/>
            <person name="Heuer A."/>
            <person name="Rast P."/>
            <person name="Oberbeckmann S."/>
            <person name="Bunk B."/>
            <person name="Jeske O."/>
            <person name="Meyerdierks A."/>
            <person name="Storesund J.E."/>
            <person name="Kallscheuer N."/>
            <person name="Luecker S."/>
            <person name="Lage O.M."/>
            <person name="Pohl T."/>
            <person name="Merkel B.J."/>
            <person name="Hornburger P."/>
            <person name="Mueller R.-W."/>
            <person name="Bruemmer F."/>
            <person name="Labrenz M."/>
            <person name="Spormann A.M."/>
            <person name="Op den Camp H."/>
            <person name="Overmann J."/>
            <person name="Amann R."/>
            <person name="Jetten M.S.M."/>
            <person name="Mascher T."/>
            <person name="Medema M.H."/>
            <person name="Devos D.P."/>
            <person name="Kaster A.-K."/>
            <person name="Ovreas L."/>
            <person name="Rohde M."/>
            <person name="Galperin M.Y."/>
            <person name="Jogler C."/>
        </authorList>
    </citation>
    <scope>NUCLEOTIDE SEQUENCE [LARGE SCALE GENOMIC DNA]</scope>
    <source>
        <strain evidence="10 11">ETA_A8</strain>
    </source>
</reference>
<evidence type="ECO:0000259" key="7">
    <source>
        <dbReference type="Pfam" id="PF25954"/>
    </source>
</evidence>